<organism evidence="1">
    <name type="scientific">Kitasatospora sp. CMC57</name>
    <dbReference type="NCBI Taxonomy" id="3231513"/>
    <lineage>
        <taxon>Bacteria</taxon>
        <taxon>Bacillati</taxon>
        <taxon>Actinomycetota</taxon>
        <taxon>Actinomycetes</taxon>
        <taxon>Kitasatosporales</taxon>
        <taxon>Streptomycetaceae</taxon>
        <taxon>Kitasatospora</taxon>
    </lineage>
</organism>
<sequence length="289" mass="28787">MSITVTTSKRTPESGEIVTVATRPDGPDTEQPAVVTKGAIAVAAARAAAVLEPGLDRPVGLVGARLRAAAAALLLAVGAGGGWVAFGSLPHTLALPAVLAHGTAPETVRADQAGALHSYQVATGTRVAQGQTIATLRTVVGDELVVRAPHAGTVTALLATPGGTLAPGAGIVALDAAQLPETVRIFATSLRDARQLVPGRTVLVPVPGAGAVEATIAEVDALPIRADALDGTFTVPLPGVPTGSAPVWTAYAQIPASATQLRGPVPLTVSVDLGARHPYEAVFGSGAGR</sequence>
<gene>
    <name evidence="1" type="ORF">KCMC57_35600</name>
</gene>
<reference evidence="1" key="1">
    <citation type="submission" date="2024-07" db="EMBL/GenBank/DDBJ databases">
        <title>Complete genome sequences of cellulolytic bacteria, Kitasatospora sp. CMC57 and Streptomyces sp. CMC78, isolated from Japanese agricultural soil.</title>
        <authorList>
            <person name="Hashimoto T."/>
            <person name="Ito M."/>
            <person name="Iwamoto M."/>
            <person name="Fukahori D."/>
            <person name="Shoda T."/>
            <person name="Sakoda M."/>
            <person name="Morohoshi T."/>
            <person name="Mitsuboshi M."/>
            <person name="Nishizawa T."/>
        </authorList>
    </citation>
    <scope>NUCLEOTIDE SEQUENCE</scope>
    <source>
        <strain evidence="1">CMC57</strain>
    </source>
</reference>
<dbReference type="RefSeq" id="WP_407989569.1">
    <property type="nucleotide sequence ID" value="NZ_AP035881.2"/>
</dbReference>
<dbReference type="InterPro" id="IPR011053">
    <property type="entry name" value="Single_hybrid_motif"/>
</dbReference>
<protein>
    <submittedName>
        <fullName evidence="1">Uncharacterized protein</fullName>
    </submittedName>
</protein>
<proteinExistence type="predicted"/>
<dbReference type="EMBL" id="AP035881">
    <property type="protein sequence ID" value="BFP47192.1"/>
    <property type="molecule type" value="Genomic_DNA"/>
</dbReference>
<dbReference type="SUPFAM" id="SSF51230">
    <property type="entry name" value="Single hybrid motif"/>
    <property type="match status" value="1"/>
</dbReference>
<dbReference type="AlphaFoldDB" id="A0AB33JX85"/>
<name>A0AB33JX85_9ACTN</name>
<dbReference type="Gene3D" id="2.40.50.100">
    <property type="match status" value="1"/>
</dbReference>
<accession>A0AB33JX85</accession>
<evidence type="ECO:0000313" key="1">
    <source>
        <dbReference type="EMBL" id="BFP47192.1"/>
    </source>
</evidence>